<keyword evidence="2 6" id="KW-0812">Transmembrane</keyword>
<evidence type="ECO:0000256" key="1">
    <source>
        <dbReference type="ARBA" id="ARBA00004141"/>
    </source>
</evidence>
<feature type="transmembrane region" description="Helical" evidence="6">
    <location>
        <begin position="214"/>
        <end position="236"/>
    </location>
</feature>
<feature type="compositionally biased region" description="Polar residues" evidence="5">
    <location>
        <begin position="16"/>
        <end position="32"/>
    </location>
</feature>
<feature type="transmembrane region" description="Helical" evidence="6">
    <location>
        <begin position="276"/>
        <end position="294"/>
    </location>
</feature>
<dbReference type="Gene3D" id="1.20.1250.20">
    <property type="entry name" value="MFS general substrate transporter like domains"/>
    <property type="match status" value="1"/>
</dbReference>
<proteinExistence type="predicted"/>
<keyword evidence="4 6" id="KW-0472">Membrane</keyword>
<comment type="caution">
    <text evidence="7">The sequence shown here is derived from an EMBL/GenBank/DDBJ whole genome shotgun (WGS) entry which is preliminary data.</text>
</comment>
<evidence type="ECO:0008006" key="9">
    <source>
        <dbReference type="Google" id="ProtNLM"/>
    </source>
</evidence>
<evidence type="ECO:0000313" key="8">
    <source>
        <dbReference type="Proteomes" id="UP000821853"/>
    </source>
</evidence>
<evidence type="ECO:0000313" key="7">
    <source>
        <dbReference type="EMBL" id="KAH9375404.1"/>
    </source>
</evidence>
<name>A0A9J6GMK5_HAELO</name>
<dbReference type="InterPro" id="IPR036259">
    <property type="entry name" value="MFS_trans_sf"/>
</dbReference>
<feature type="transmembrane region" description="Helical" evidence="6">
    <location>
        <begin position="389"/>
        <end position="409"/>
    </location>
</feature>
<comment type="subcellular location">
    <subcellularLocation>
        <location evidence="1">Membrane</location>
        <topology evidence="1">Multi-pass membrane protein</topology>
    </subcellularLocation>
</comment>
<dbReference type="OrthoDB" id="6512568at2759"/>
<dbReference type="SUPFAM" id="SSF103473">
    <property type="entry name" value="MFS general substrate transporter"/>
    <property type="match status" value="1"/>
</dbReference>
<keyword evidence="8" id="KW-1185">Reference proteome</keyword>
<feature type="transmembrane region" description="Helical" evidence="6">
    <location>
        <begin position="52"/>
        <end position="71"/>
    </location>
</feature>
<evidence type="ECO:0000256" key="5">
    <source>
        <dbReference type="SAM" id="MobiDB-lite"/>
    </source>
</evidence>
<evidence type="ECO:0000256" key="4">
    <source>
        <dbReference type="ARBA" id="ARBA00023136"/>
    </source>
</evidence>
<dbReference type="PANTHER" id="PTHR24064">
    <property type="entry name" value="SOLUTE CARRIER FAMILY 22 MEMBER"/>
    <property type="match status" value="1"/>
</dbReference>
<dbReference type="AlphaFoldDB" id="A0A9J6GMK5"/>
<dbReference type="VEuPathDB" id="VectorBase:HLOH_049574"/>
<evidence type="ECO:0000256" key="2">
    <source>
        <dbReference type="ARBA" id="ARBA00022692"/>
    </source>
</evidence>
<dbReference type="Proteomes" id="UP000821853">
    <property type="component" value="Chromosome 5"/>
</dbReference>
<dbReference type="EMBL" id="JABSTR010000007">
    <property type="protein sequence ID" value="KAH9375404.1"/>
    <property type="molecule type" value="Genomic_DNA"/>
</dbReference>
<protein>
    <recommendedName>
        <fullName evidence="9">Organic cation/carnitine transporter</fullName>
    </recommendedName>
</protein>
<feature type="transmembrane region" description="Helical" evidence="6">
    <location>
        <begin position="415"/>
        <end position="436"/>
    </location>
</feature>
<gene>
    <name evidence="7" type="ORF">HPB48_010750</name>
</gene>
<reference evidence="7 8" key="1">
    <citation type="journal article" date="2020" name="Cell">
        <title>Large-Scale Comparative Analyses of Tick Genomes Elucidate Their Genetic Diversity and Vector Capacities.</title>
        <authorList>
            <consortium name="Tick Genome and Microbiome Consortium (TIGMIC)"/>
            <person name="Jia N."/>
            <person name="Wang J."/>
            <person name="Shi W."/>
            <person name="Du L."/>
            <person name="Sun Y."/>
            <person name="Zhan W."/>
            <person name="Jiang J.F."/>
            <person name="Wang Q."/>
            <person name="Zhang B."/>
            <person name="Ji P."/>
            <person name="Bell-Sakyi L."/>
            <person name="Cui X.M."/>
            <person name="Yuan T.T."/>
            <person name="Jiang B.G."/>
            <person name="Yang W.F."/>
            <person name="Lam T.T."/>
            <person name="Chang Q.C."/>
            <person name="Ding S.J."/>
            <person name="Wang X.J."/>
            <person name="Zhu J.G."/>
            <person name="Ruan X.D."/>
            <person name="Zhao L."/>
            <person name="Wei J.T."/>
            <person name="Ye R.Z."/>
            <person name="Que T.C."/>
            <person name="Du C.H."/>
            <person name="Zhou Y.H."/>
            <person name="Cheng J.X."/>
            <person name="Dai P.F."/>
            <person name="Guo W.B."/>
            <person name="Han X.H."/>
            <person name="Huang E.J."/>
            <person name="Li L.F."/>
            <person name="Wei W."/>
            <person name="Gao Y.C."/>
            <person name="Liu J.Z."/>
            <person name="Shao H.Z."/>
            <person name="Wang X."/>
            <person name="Wang C.C."/>
            <person name="Yang T.C."/>
            <person name="Huo Q.B."/>
            <person name="Li W."/>
            <person name="Chen H.Y."/>
            <person name="Chen S.E."/>
            <person name="Zhou L.G."/>
            <person name="Ni X.B."/>
            <person name="Tian J.H."/>
            <person name="Sheng Y."/>
            <person name="Liu T."/>
            <person name="Pan Y.S."/>
            <person name="Xia L.Y."/>
            <person name="Li J."/>
            <person name="Zhao F."/>
            <person name="Cao W.C."/>
        </authorList>
    </citation>
    <scope>NUCLEOTIDE SEQUENCE [LARGE SCALE GENOMIC DNA]</scope>
    <source>
        <strain evidence="7">HaeL-2018</strain>
    </source>
</reference>
<evidence type="ECO:0000256" key="6">
    <source>
        <dbReference type="SAM" id="Phobius"/>
    </source>
</evidence>
<feature type="transmembrane region" description="Helical" evidence="6">
    <location>
        <begin position="509"/>
        <end position="528"/>
    </location>
</feature>
<sequence length="543" mass="59618">MMSRQKDPQGNAIFSEPTNQPNAATSLKTNPGNPEEAHVDQREICPFVEGPYQIRVLLITMLCGGVYFIQIKNFHLATHVMDYWCRRPEPFSTMSPAEWKALAIPVDPSGNYSRCTVREPPDGGTGARVVPCTDWEFDLSQYGGNMVSAWNLVCERRWLKTLSVVLHITTAMVVVPLAGVLADRIGRKTVCFVSLTSLIMTLVASSFVTNFLQYAITCSVALASSSNLVILLVLLYEVTTPPRRLLYCTLAPSLAAILEIPFYFTVKLLRLNPLTSHFVLAVMALALVGSFYVLEESPVWLVAAHKEDEAELVVLRVAAVNGLSPSSGRSLFRKELRRMSREPYSLQADESHLCGELRKCSIMLVYIWTTLGWVHGHYALDRGLPASDYVVIGSYICVCAAYVALVPFLGSLRRVVNAAIVSCMVSSASSALLFAVGIKGGETTLRAVLFVIQRASAMLNIAVMFFVTKSLYPVEVRAFSVCVSVQLSMISDFVEEFAFTPTTIEREEVALAVTAVLMALVSVTVNYLPSNCASMTTKTIQGT</sequence>
<dbReference type="GO" id="GO:0016020">
    <property type="term" value="C:membrane"/>
    <property type="evidence" value="ECO:0007669"/>
    <property type="project" value="UniProtKB-SubCell"/>
</dbReference>
<keyword evidence="3 6" id="KW-1133">Transmembrane helix</keyword>
<feature type="transmembrane region" description="Helical" evidence="6">
    <location>
        <begin position="189"/>
        <end position="208"/>
    </location>
</feature>
<evidence type="ECO:0000256" key="3">
    <source>
        <dbReference type="ARBA" id="ARBA00022989"/>
    </source>
</evidence>
<accession>A0A9J6GMK5</accession>
<feature type="transmembrane region" description="Helical" evidence="6">
    <location>
        <begin position="245"/>
        <end position="264"/>
    </location>
</feature>
<organism evidence="7 8">
    <name type="scientific">Haemaphysalis longicornis</name>
    <name type="common">Bush tick</name>
    <dbReference type="NCBI Taxonomy" id="44386"/>
    <lineage>
        <taxon>Eukaryota</taxon>
        <taxon>Metazoa</taxon>
        <taxon>Ecdysozoa</taxon>
        <taxon>Arthropoda</taxon>
        <taxon>Chelicerata</taxon>
        <taxon>Arachnida</taxon>
        <taxon>Acari</taxon>
        <taxon>Parasitiformes</taxon>
        <taxon>Ixodida</taxon>
        <taxon>Ixodoidea</taxon>
        <taxon>Ixodidae</taxon>
        <taxon>Haemaphysalinae</taxon>
        <taxon>Haemaphysalis</taxon>
    </lineage>
</organism>
<feature type="region of interest" description="Disordered" evidence="5">
    <location>
        <begin position="1"/>
        <end position="38"/>
    </location>
</feature>
<feature type="transmembrane region" description="Helical" evidence="6">
    <location>
        <begin position="164"/>
        <end position="182"/>
    </location>
</feature>
<feature type="transmembrane region" description="Helical" evidence="6">
    <location>
        <begin position="448"/>
        <end position="467"/>
    </location>
</feature>